<accession>A0A6C0BW66</accession>
<dbReference type="AlphaFoldDB" id="A0A6C0BW66"/>
<dbReference type="Pfam" id="PF11958">
    <property type="entry name" value="DUF3472"/>
    <property type="match status" value="1"/>
</dbReference>
<proteinExistence type="predicted"/>
<name>A0A6C0BW66_9ZZZZ</name>
<dbReference type="EMBL" id="MN739258">
    <property type="protein sequence ID" value="QHS95814.1"/>
    <property type="molecule type" value="Genomic_DNA"/>
</dbReference>
<organism evidence="1">
    <name type="scientific">viral metagenome</name>
    <dbReference type="NCBI Taxonomy" id="1070528"/>
    <lineage>
        <taxon>unclassified sequences</taxon>
        <taxon>metagenomes</taxon>
        <taxon>organismal metagenomes</taxon>
    </lineage>
</organism>
<protein>
    <submittedName>
        <fullName evidence="1">Uncharacterized protein</fullName>
    </submittedName>
</protein>
<sequence>MECGKFDTKHAYEPNINKIIGSLSPNKLLVVGFTVYWDLIFKTAGNYELFLECQPVGSTTIEFGYVLPGEKVCIAGSIILPKRNIVKSFKLGVLNIPKADTYPVFIKITKSSGRLLLINTISLTGPNEVGIVELKDIPTARYIHHAAAAYSRAYFKTKNPHFMYREFIATEWKPNTFTTIAFNGGYVGIVVGQSTGMSIWNAPSGVPNIILETGENVKTKTYDHEGCGTQFSLPYKVKEGVRYGYMLRIEHIQKNSEFPNGVTDYSSWFIDLENNSSLETTEPNKKWLFIGKVRRFCLNNFGEGDKTTTFSSVSGFIENPSTSNGHLYTRKVAVGNSWASVDGISWDASISETYTTKHWESYCGASGGPYDIYPNDFIEYAIGGRIRCPNKGSYTLSRAAPKNPPTHLMTFAKECTFSEKCIELEISMPEEMNEEHL</sequence>
<reference evidence="1" key="1">
    <citation type="journal article" date="2020" name="Nature">
        <title>Giant virus diversity and host interactions through global metagenomics.</title>
        <authorList>
            <person name="Schulz F."/>
            <person name="Roux S."/>
            <person name="Paez-Espino D."/>
            <person name="Jungbluth S."/>
            <person name="Walsh D.A."/>
            <person name="Denef V.J."/>
            <person name="McMahon K.D."/>
            <person name="Konstantinidis K.T."/>
            <person name="Eloe-Fadrosh E.A."/>
            <person name="Kyrpides N.C."/>
            <person name="Woyke T."/>
        </authorList>
    </citation>
    <scope>NUCLEOTIDE SEQUENCE</scope>
    <source>
        <strain evidence="1">GVMAG-M-3300018868-6</strain>
    </source>
</reference>
<evidence type="ECO:0000313" key="1">
    <source>
        <dbReference type="EMBL" id="QHS95814.1"/>
    </source>
</evidence>
<dbReference type="InterPro" id="IPR021862">
    <property type="entry name" value="DUF3472"/>
</dbReference>